<organism evidence="1 2">
    <name type="scientific">Candidatus Amesbacteria bacterium RIFCSPHIGHO2_01_FULL_48_32b</name>
    <dbReference type="NCBI Taxonomy" id="1797253"/>
    <lineage>
        <taxon>Bacteria</taxon>
        <taxon>Candidatus Amesiibacteriota</taxon>
    </lineage>
</organism>
<sequence length="165" mass="18025">MVDRVPTVWQGISHLGLEARRNVWAGLDMTQGGWINMGNLLIFCVDVCDRIEVKKEENGEYVWLKVRLAMTALAGGAQVVGNRMRNRELGGDLSGDRIERARAIVAARMAHLLVTWGLEEHVVSSTEDLPEGFGDTWQKLLSVFEGEVNLLLGGGGEGGGILEPV</sequence>
<evidence type="ECO:0000313" key="1">
    <source>
        <dbReference type="EMBL" id="OGC92822.1"/>
    </source>
</evidence>
<name>A0A1F4YFX5_9BACT</name>
<dbReference type="EMBL" id="MEXH01000006">
    <property type="protein sequence ID" value="OGC92822.1"/>
    <property type="molecule type" value="Genomic_DNA"/>
</dbReference>
<evidence type="ECO:0000313" key="2">
    <source>
        <dbReference type="Proteomes" id="UP000178176"/>
    </source>
</evidence>
<gene>
    <name evidence="1" type="ORF">A2876_02045</name>
</gene>
<protein>
    <submittedName>
        <fullName evidence="1">Uncharacterized protein</fullName>
    </submittedName>
</protein>
<reference evidence="1 2" key="1">
    <citation type="journal article" date="2016" name="Nat. Commun.">
        <title>Thousands of microbial genomes shed light on interconnected biogeochemical processes in an aquifer system.</title>
        <authorList>
            <person name="Anantharaman K."/>
            <person name="Brown C.T."/>
            <person name="Hug L.A."/>
            <person name="Sharon I."/>
            <person name="Castelle C.J."/>
            <person name="Probst A.J."/>
            <person name="Thomas B.C."/>
            <person name="Singh A."/>
            <person name="Wilkins M.J."/>
            <person name="Karaoz U."/>
            <person name="Brodie E.L."/>
            <person name="Williams K.H."/>
            <person name="Hubbard S.S."/>
            <person name="Banfield J.F."/>
        </authorList>
    </citation>
    <scope>NUCLEOTIDE SEQUENCE [LARGE SCALE GENOMIC DNA]</scope>
</reference>
<dbReference type="AlphaFoldDB" id="A0A1F4YFX5"/>
<proteinExistence type="predicted"/>
<dbReference type="Proteomes" id="UP000178176">
    <property type="component" value="Unassembled WGS sequence"/>
</dbReference>
<comment type="caution">
    <text evidence="1">The sequence shown here is derived from an EMBL/GenBank/DDBJ whole genome shotgun (WGS) entry which is preliminary data.</text>
</comment>
<accession>A0A1F4YFX5</accession>